<comment type="caution">
    <text evidence="5">The sequence shown here is derived from an EMBL/GenBank/DDBJ whole genome shotgun (WGS) entry which is preliminary data.</text>
</comment>
<comment type="similarity">
    <text evidence="1">Belongs to the short-chain dehydrogenases/reductases (SDR) family.</text>
</comment>
<dbReference type="CDD" id="cd05233">
    <property type="entry name" value="SDR_c"/>
    <property type="match status" value="1"/>
</dbReference>
<evidence type="ECO:0000256" key="1">
    <source>
        <dbReference type="ARBA" id="ARBA00006484"/>
    </source>
</evidence>
<evidence type="ECO:0000259" key="4">
    <source>
        <dbReference type="SMART" id="SM00822"/>
    </source>
</evidence>
<dbReference type="PATRIC" id="fig|1514904.3.peg.1998"/>
<reference evidence="5 6" key="1">
    <citation type="submission" date="2015-01" db="EMBL/GenBank/DDBJ databases">
        <title>Ahrensia donghaiensis sp. nov., a novel dimethylsulphoniopropionate-cleavage bacterium isolated from seawater and emended descriptions of the genus Ahrensia and Ahrensia kielensis.</title>
        <authorList>
            <person name="Liu J."/>
        </authorList>
    </citation>
    <scope>NUCLEOTIDE SEQUENCE [LARGE SCALE GENOMIC DNA]</scope>
    <source>
        <strain evidence="5 6">LZD062</strain>
    </source>
</reference>
<dbReference type="PROSITE" id="PS00061">
    <property type="entry name" value="ADH_SHORT"/>
    <property type="match status" value="1"/>
</dbReference>
<dbReference type="InterPro" id="IPR036291">
    <property type="entry name" value="NAD(P)-bd_dom_sf"/>
</dbReference>
<dbReference type="GO" id="GO:0016491">
    <property type="term" value="F:oxidoreductase activity"/>
    <property type="evidence" value="ECO:0007669"/>
    <property type="project" value="UniProtKB-KW"/>
</dbReference>
<dbReference type="NCBIfam" id="NF005559">
    <property type="entry name" value="PRK07231.1"/>
    <property type="match status" value="1"/>
</dbReference>
<gene>
    <name evidence="5" type="ORF">SU32_14305</name>
</gene>
<evidence type="ECO:0000313" key="5">
    <source>
        <dbReference type="EMBL" id="KPB00288.1"/>
    </source>
</evidence>
<keyword evidence="2" id="KW-0560">Oxidoreductase</keyword>
<proteinExistence type="inferred from homology"/>
<evidence type="ECO:0000256" key="3">
    <source>
        <dbReference type="ARBA" id="ARBA00023027"/>
    </source>
</evidence>
<name>A0A0N0E6Q4_9HYPH</name>
<dbReference type="Pfam" id="PF13561">
    <property type="entry name" value="adh_short_C2"/>
    <property type="match status" value="1"/>
</dbReference>
<dbReference type="AlphaFoldDB" id="A0A0N0E6Q4"/>
<protein>
    <submittedName>
        <fullName evidence="5">Dehydrogenase</fullName>
    </submittedName>
</protein>
<dbReference type="PANTHER" id="PTHR24321:SF8">
    <property type="entry name" value="ESTRADIOL 17-BETA-DEHYDROGENASE 8-RELATED"/>
    <property type="match status" value="1"/>
</dbReference>
<dbReference type="InterPro" id="IPR002347">
    <property type="entry name" value="SDR_fam"/>
</dbReference>
<keyword evidence="6" id="KW-1185">Reference proteome</keyword>
<dbReference type="FunFam" id="3.40.50.720:FF:000084">
    <property type="entry name" value="Short-chain dehydrogenase reductase"/>
    <property type="match status" value="1"/>
</dbReference>
<dbReference type="PRINTS" id="PR00080">
    <property type="entry name" value="SDRFAMILY"/>
</dbReference>
<dbReference type="Gene3D" id="3.40.50.720">
    <property type="entry name" value="NAD(P)-binding Rossmann-like Domain"/>
    <property type="match status" value="1"/>
</dbReference>
<dbReference type="EMBL" id="JXMU01000025">
    <property type="protein sequence ID" value="KPB00288.1"/>
    <property type="molecule type" value="Genomic_DNA"/>
</dbReference>
<dbReference type="Proteomes" id="UP000038011">
    <property type="component" value="Unassembled WGS sequence"/>
</dbReference>
<dbReference type="RefSeq" id="WP_054000059.1">
    <property type="nucleotide sequence ID" value="NZ_JXMU01000025.1"/>
</dbReference>
<sequence length="272" mass="28459">MALDGKIAIVTGGAQGIGYAISKRLLLDGAKVAIADIDKQAGRTAVEELSSLGSVEFIHTDVGNRLDVHNLIAAVVEQFGDIDILVNNAAVIHGEDFLTISEEDFDRVMRVNIKGGFLCGQGVAKFMVDKVEKGGPAGAIVNMSSINGHFALADQVPYSVSKGAVNQLTKVMALSLAPHGIRVNAVGPGSIMTKMLSSVNSDPEARARILSRTPMGRIGKASEVAAVVAFLASNEAAYMTGEIVHVDGGRMALNYTVPIPDDDAAASEDDEE</sequence>
<dbReference type="PRINTS" id="PR00081">
    <property type="entry name" value="GDHRDH"/>
</dbReference>
<feature type="domain" description="Ketoreductase" evidence="4">
    <location>
        <begin position="6"/>
        <end position="189"/>
    </location>
</feature>
<organism evidence="5 6">
    <name type="scientific">Ahrensia marina</name>
    <dbReference type="NCBI Taxonomy" id="1514904"/>
    <lineage>
        <taxon>Bacteria</taxon>
        <taxon>Pseudomonadati</taxon>
        <taxon>Pseudomonadota</taxon>
        <taxon>Alphaproteobacteria</taxon>
        <taxon>Hyphomicrobiales</taxon>
        <taxon>Ahrensiaceae</taxon>
        <taxon>Ahrensia</taxon>
    </lineage>
</organism>
<dbReference type="InterPro" id="IPR020904">
    <property type="entry name" value="Sc_DH/Rdtase_CS"/>
</dbReference>
<keyword evidence="3" id="KW-0520">NAD</keyword>
<dbReference type="SMART" id="SM00822">
    <property type="entry name" value="PKS_KR"/>
    <property type="match status" value="1"/>
</dbReference>
<evidence type="ECO:0000256" key="2">
    <source>
        <dbReference type="ARBA" id="ARBA00023002"/>
    </source>
</evidence>
<dbReference type="SUPFAM" id="SSF51735">
    <property type="entry name" value="NAD(P)-binding Rossmann-fold domains"/>
    <property type="match status" value="1"/>
</dbReference>
<dbReference type="OrthoDB" id="9790146at2"/>
<dbReference type="InterPro" id="IPR057326">
    <property type="entry name" value="KR_dom"/>
</dbReference>
<dbReference type="PANTHER" id="PTHR24321">
    <property type="entry name" value="DEHYDROGENASES, SHORT CHAIN"/>
    <property type="match status" value="1"/>
</dbReference>
<evidence type="ECO:0000313" key="6">
    <source>
        <dbReference type="Proteomes" id="UP000038011"/>
    </source>
</evidence>
<dbReference type="STRING" id="1514904.SU32_14305"/>
<accession>A0A0N0E6Q4</accession>